<dbReference type="AlphaFoldDB" id="A0A6P7GZE5"/>
<feature type="region of interest" description="Disordered" evidence="1">
    <location>
        <begin position="221"/>
        <end position="241"/>
    </location>
</feature>
<sequence length="331" mass="37365">MKALVFFSLLVGVFLYQINAAVVEPRKHDDNYDNELKQNLTECKRSLFLAFKEAVHDTSDFVVQKARKVKASIRNKTHMVMQKARAKMQSVRCKLHLIKSKFYPHVHLQDPCNMTDQVLEKGKEVINKTATVIDSASGTAKNQITSKVEKVRVIPDPSRNRIVNDPDESQTISNSRRITTRVGSDPERSVHYRRTLVGGNSNTTRITTDPDKSKVHSRTIIVRRDPDPDQSDESSETNRTQVVTRLVTDPRGTKVVYRTIVRSNPNTKINETDSDESNETTETSRTVVVKEEKPDLLTSAANFIRNKIITKKCPDGLILDLSGNCEAPKGH</sequence>
<keyword evidence="2" id="KW-0732">Signal</keyword>
<feature type="chain" id="PRO_5027981263" evidence="2">
    <location>
        <begin position="21"/>
        <end position="331"/>
    </location>
</feature>
<evidence type="ECO:0000256" key="2">
    <source>
        <dbReference type="SAM" id="SignalP"/>
    </source>
</evidence>
<evidence type="ECO:0000256" key="1">
    <source>
        <dbReference type="SAM" id="MobiDB-lite"/>
    </source>
</evidence>
<proteinExistence type="predicted"/>
<protein>
    <submittedName>
        <fullName evidence="3">Uncharacterized protein LOC114344896</fullName>
    </submittedName>
</protein>
<feature type="region of interest" description="Disordered" evidence="1">
    <location>
        <begin position="264"/>
        <end position="285"/>
    </location>
</feature>
<reference evidence="3" key="1">
    <citation type="submission" date="2025-08" db="UniProtKB">
        <authorList>
            <consortium name="RefSeq"/>
        </authorList>
    </citation>
    <scope>IDENTIFICATION</scope>
    <source>
        <tissue evidence="3">Whole insect</tissue>
    </source>
</reference>
<dbReference type="RefSeq" id="XP_028151522.1">
    <property type="nucleotide sequence ID" value="XM_028295721.1"/>
</dbReference>
<name>A0A6P7GZE5_DIAVI</name>
<accession>A0A6P7GZE5</accession>
<organism evidence="3">
    <name type="scientific">Diabrotica virgifera virgifera</name>
    <name type="common">western corn rootworm</name>
    <dbReference type="NCBI Taxonomy" id="50390"/>
    <lineage>
        <taxon>Eukaryota</taxon>
        <taxon>Metazoa</taxon>
        <taxon>Ecdysozoa</taxon>
        <taxon>Arthropoda</taxon>
        <taxon>Hexapoda</taxon>
        <taxon>Insecta</taxon>
        <taxon>Pterygota</taxon>
        <taxon>Neoptera</taxon>
        <taxon>Endopterygota</taxon>
        <taxon>Coleoptera</taxon>
        <taxon>Polyphaga</taxon>
        <taxon>Cucujiformia</taxon>
        <taxon>Chrysomeloidea</taxon>
        <taxon>Chrysomelidae</taxon>
        <taxon>Galerucinae</taxon>
        <taxon>Diabroticina</taxon>
        <taxon>Diabroticites</taxon>
        <taxon>Diabrotica</taxon>
    </lineage>
</organism>
<gene>
    <name evidence="3" type="primary">LOC114344896</name>
</gene>
<dbReference type="InParanoid" id="A0A6P7GZE5"/>
<evidence type="ECO:0000313" key="3">
    <source>
        <dbReference type="RefSeq" id="XP_028151522.1"/>
    </source>
</evidence>
<feature type="signal peptide" evidence="2">
    <location>
        <begin position="1"/>
        <end position="20"/>
    </location>
</feature>
<feature type="region of interest" description="Disordered" evidence="1">
    <location>
        <begin position="163"/>
        <end position="188"/>
    </location>
</feature>